<dbReference type="Pfam" id="PF18154">
    <property type="entry name" value="pPIWI_RE_REase"/>
    <property type="match status" value="1"/>
</dbReference>
<gene>
    <name evidence="2" type="ORF">JRJ22_06150</name>
</gene>
<dbReference type="Proteomes" id="UP000663452">
    <property type="component" value="Chromosome"/>
</dbReference>
<reference evidence="2 3" key="1">
    <citation type="submission" date="2021-02" db="EMBL/GenBank/DDBJ databases">
        <title>Paenibacillus tianjinensis sp. nov.</title>
        <authorList>
            <person name="Liu H."/>
        </authorList>
    </citation>
    <scope>NUCLEOTIDE SEQUENCE [LARGE SCALE GENOMIC DNA]</scope>
    <source>
        <strain evidence="2 3">TB2019</strain>
    </source>
</reference>
<dbReference type="RefSeq" id="WP_206103684.1">
    <property type="nucleotide sequence ID" value="NZ_CP070969.1"/>
</dbReference>
<dbReference type="InterPro" id="IPR040828">
    <property type="entry name" value="pPIWI_RE_REase"/>
</dbReference>
<evidence type="ECO:0000313" key="2">
    <source>
        <dbReference type="EMBL" id="QSF46190.1"/>
    </source>
</evidence>
<evidence type="ECO:0000259" key="1">
    <source>
        <dbReference type="Pfam" id="PF18154"/>
    </source>
</evidence>
<sequence>MSDVEEILYYLIEGLEKWELSKDKIPESLQKGHRLFSRALMEQGSPPPADIVALLKILQKPPKEWGLPDAATLLSDKPLVIPYVGISAAARDFKLIYESPEEAHVKEVLAILQYCRNNTPQLDEQYRKIRMFLIKHPVVTLSEFLPFSLSLGEGELFKSVQNCYQNITLEASRYRKCPRCGWTLDYRNHQWRCGIEDICGQVESREQYLQDWNSKEPLFRLRFGIYRYTLLPGLVEVRARDNLVQSGYKVVMFPDVDRFDLEVEMGRYSIYFDMKDFSNPFSLAKFFNEQTVYQLQKYSQDEVYVVIPEYRRQRYPNYVFTVKRLLRTHANHIRIIDERDILRMLKEQEDW</sequence>
<accession>A0ABX7LDI9</accession>
<dbReference type="EMBL" id="CP070969">
    <property type="protein sequence ID" value="QSF46190.1"/>
    <property type="molecule type" value="Genomic_DNA"/>
</dbReference>
<proteinExistence type="predicted"/>
<keyword evidence="3" id="KW-1185">Reference proteome</keyword>
<name>A0ABX7LDI9_9BACL</name>
<evidence type="ECO:0000313" key="3">
    <source>
        <dbReference type="Proteomes" id="UP000663452"/>
    </source>
</evidence>
<organism evidence="2 3">
    <name type="scientific">Paenibacillus tianjinensis</name>
    <dbReference type="NCBI Taxonomy" id="2810347"/>
    <lineage>
        <taxon>Bacteria</taxon>
        <taxon>Bacillati</taxon>
        <taxon>Bacillota</taxon>
        <taxon>Bacilli</taxon>
        <taxon>Bacillales</taxon>
        <taxon>Paenibacillaceae</taxon>
        <taxon>Paenibacillus</taxon>
    </lineage>
</organism>
<protein>
    <recommendedName>
        <fullName evidence="1">REase associating with pPIWI RE domain-containing protein</fullName>
    </recommendedName>
</protein>
<feature type="domain" description="REase associating with pPIWI RE" evidence="1">
    <location>
        <begin position="233"/>
        <end position="347"/>
    </location>
</feature>